<dbReference type="Proteomes" id="UP000202958">
    <property type="component" value="Segment"/>
</dbReference>
<proteinExistence type="predicted"/>
<dbReference type="KEGG" id="vg:26638882"/>
<reference evidence="1 2" key="1">
    <citation type="submission" date="2015-04" db="EMBL/GenBank/DDBJ databases">
        <authorList>
            <person name="Hodson T.S."/>
            <person name="Hyde J.R."/>
            <person name="Schouten J.T."/>
            <person name="Crockett J.T."/>
            <person name="Smith T.A."/>
            <person name="Merrill B.D."/>
            <person name="Crook M.B."/>
            <person name="Griffitts J.S."/>
            <person name="Burnett S.H."/>
            <person name="Grose J.H."/>
            <person name="Breakwell D.P."/>
        </authorList>
    </citation>
    <scope>NUCLEOTIDE SEQUENCE [LARGE SCALE GENOMIC DNA]</scope>
</reference>
<organism evidence="1 2">
    <name type="scientific">Sinorhizobium phage phiN3</name>
    <dbReference type="NCBI Taxonomy" id="1647405"/>
    <lineage>
        <taxon>Viruses</taxon>
        <taxon>Duplodnaviria</taxon>
        <taxon>Heunggongvirae</taxon>
        <taxon>Uroviricota</taxon>
        <taxon>Caudoviricetes</taxon>
        <taxon>Emdodecavirus</taxon>
        <taxon>Emdodecavirus N3</taxon>
    </lineage>
</organism>
<evidence type="ECO:0000313" key="1">
    <source>
        <dbReference type="EMBL" id="AKF13413.1"/>
    </source>
</evidence>
<accession>A0A0F6SJ15</accession>
<dbReference type="RefSeq" id="YP_009212390.1">
    <property type="nucleotide sequence ID" value="NC_028945.1"/>
</dbReference>
<keyword evidence="2" id="KW-1185">Reference proteome</keyword>
<protein>
    <submittedName>
        <fullName evidence="1">Uncharacterized protein</fullName>
    </submittedName>
</protein>
<dbReference type="GeneID" id="26638882"/>
<gene>
    <name evidence="1" type="ORF">PHIN3_150</name>
</gene>
<dbReference type="EMBL" id="KR052482">
    <property type="protein sequence ID" value="AKF13413.1"/>
    <property type="molecule type" value="Genomic_DNA"/>
</dbReference>
<dbReference type="OrthoDB" id="41417at10239"/>
<name>A0A0F6SJ15_9CAUD</name>
<sequence>MTRQEIFTTVWKGLESQGWNVSMTAGSSHQTTCAYRGANGRKCAAGWLIPDDEYEPSMEGMMVLETAYFENKFNAAELEFIGELQDIHDQFHYNPESSVLLLEPALRAFAREKGLKIPE</sequence>
<evidence type="ECO:0000313" key="2">
    <source>
        <dbReference type="Proteomes" id="UP000202958"/>
    </source>
</evidence>